<proteinExistence type="predicted"/>
<feature type="chain" id="PRO_5020813915" evidence="2">
    <location>
        <begin position="18"/>
        <end position="200"/>
    </location>
</feature>
<evidence type="ECO:0000313" key="3">
    <source>
        <dbReference type="EMBL" id="TDZ33790.1"/>
    </source>
</evidence>
<sequence length="200" mass="18843">MKGNLLLVLAFTASVLAQNDHENCHSSAVVVDTSPAPSPVYSTLAPPGAPSVDCGGNGAPSSNIPGCPGYTATASVKPTLVSSASENATPVIISPVPGTIHSTTTVTVKSEAPSAGGGSAKPSSAVTSAAGGGTGTAVPTASGGKHSETPASTEGSGAGTGAESSTGAAATVTDAPASAGQTIRASFSTALGVLLAMLLA</sequence>
<protein>
    <submittedName>
        <fullName evidence="3">Uncharacterized protein</fullName>
    </submittedName>
</protein>
<dbReference type="EMBL" id="QAPG01000059">
    <property type="protein sequence ID" value="TDZ33790.1"/>
    <property type="molecule type" value="Genomic_DNA"/>
</dbReference>
<feature type="signal peptide" evidence="2">
    <location>
        <begin position="1"/>
        <end position="17"/>
    </location>
</feature>
<feature type="compositionally biased region" description="Low complexity" evidence="1">
    <location>
        <begin position="109"/>
        <end position="129"/>
    </location>
</feature>
<dbReference type="AlphaFoldDB" id="A0A4R8Q913"/>
<keyword evidence="4" id="KW-1185">Reference proteome</keyword>
<evidence type="ECO:0000313" key="4">
    <source>
        <dbReference type="Proteomes" id="UP000295083"/>
    </source>
</evidence>
<dbReference type="Proteomes" id="UP000295083">
    <property type="component" value="Unassembled WGS sequence"/>
</dbReference>
<comment type="caution">
    <text evidence="3">The sequence shown here is derived from an EMBL/GenBank/DDBJ whole genome shotgun (WGS) entry which is preliminary data.</text>
</comment>
<feature type="compositionally biased region" description="Low complexity" evidence="1">
    <location>
        <begin position="151"/>
        <end position="173"/>
    </location>
</feature>
<keyword evidence="2" id="KW-0732">Signal</keyword>
<organism evidence="3 4">
    <name type="scientific">Colletotrichum spinosum</name>
    <dbReference type="NCBI Taxonomy" id="1347390"/>
    <lineage>
        <taxon>Eukaryota</taxon>
        <taxon>Fungi</taxon>
        <taxon>Dikarya</taxon>
        <taxon>Ascomycota</taxon>
        <taxon>Pezizomycotina</taxon>
        <taxon>Sordariomycetes</taxon>
        <taxon>Hypocreomycetidae</taxon>
        <taxon>Glomerellales</taxon>
        <taxon>Glomerellaceae</taxon>
        <taxon>Colletotrichum</taxon>
        <taxon>Colletotrichum orbiculare species complex</taxon>
    </lineage>
</organism>
<evidence type="ECO:0000256" key="2">
    <source>
        <dbReference type="SAM" id="SignalP"/>
    </source>
</evidence>
<name>A0A4R8Q913_9PEZI</name>
<feature type="region of interest" description="Disordered" evidence="1">
    <location>
        <begin position="107"/>
        <end position="173"/>
    </location>
</feature>
<reference evidence="3 4" key="1">
    <citation type="submission" date="2018-11" db="EMBL/GenBank/DDBJ databases">
        <title>Genome sequence and assembly of Colletotrichum spinosum.</title>
        <authorList>
            <person name="Gan P."/>
            <person name="Shirasu K."/>
        </authorList>
    </citation>
    <scope>NUCLEOTIDE SEQUENCE [LARGE SCALE GENOMIC DNA]</scope>
    <source>
        <strain evidence="3 4">CBS 515.97</strain>
    </source>
</reference>
<evidence type="ECO:0000256" key="1">
    <source>
        <dbReference type="SAM" id="MobiDB-lite"/>
    </source>
</evidence>
<gene>
    <name evidence="3" type="ORF">C8035_v010918</name>
</gene>
<accession>A0A4R8Q913</accession>